<dbReference type="VEuPathDB" id="FungiDB:I302_00918"/>
<evidence type="ECO:0000313" key="3">
    <source>
        <dbReference type="EMBL" id="OCF29413.1"/>
    </source>
</evidence>
<keyword evidence="5" id="KW-1185">Reference proteome</keyword>
<evidence type="ECO:0000313" key="4">
    <source>
        <dbReference type="EMBL" id="WVW80251.1"/>
    </source>
</evidence>
<accession>A0A1B9GED1</accession>
<reference evidence="4" key="4">
    <citation type="submission" date="2024-02" db="EMBL/GenBank/DDBJ databases">
        <title>Comparative genomics of Cryptococcus and Kwoniella reveals pathogenesis evolution and contrasting modes of karyotype evolution via chromosome fusion or intercentromeric recombination.</title>
        <authorList>
            <person name="Coelho M.A."/>
            <person name="David-Palma M."/>
            <person name="Shea T."/>
            <person name="Bowers K."/>
            <person name="McGinley-Smith S."/>
            <person name="Mohammad A.W."/>
            <person name="Gnirke A."/>
            <person name="Yurkov A.M."/>
            <person name="Nowrousian M."/>
            <person name="Sun S."/>
            <person name="Cuomo C.A."/>
            <person name="Heitman J."/>
        </authorList>
    </citation>
    <scope>NUCLEOTIDE SEQUENCE</scope>
    <source>
        <strain evidence="4">CBS 10118</strain>
    </source>
</reference>
<dbReference type="Proteomes" id="UP000092730">
    <property type="component" value="Chromosome 1"/>
</dbReference>
<organism evidence="3">
    <name type="scientific">Kwoniella bestiolae CBS 10118</name>
    <dbReference type="NCBI Taxonomy" id="1296100"/>
    <lineage>
        <taxon>Eukaryota</taxon>
        <taxon>Fungi</taxon>
        <taxon>Dikarya</taxon>
        <taxon>Basidiomycota</taxon>
        <taxon>Agaricomycotina</taxon>
        <taxon>Tremellomycetes</taxon>
        <taxon>Tremellales</taxon>
        <taxon>Cryptococcaceae</taxon>
        <taxon>Kwoniella</taxon>
    </lineage>
</organism>
<feature type="transmembrane region" description="Helical" evidence="2">
    <location>
        <begin position="161"/>
        <end position="183"/>
    </location>
</feature>
<feature type="transmembrane region" description="Helical" evidence="2">
    <location>
        <begin position="203"/>
        <end position="224"/>
    </location>
</feature>
<dbReference type="KEGG" id="kbi:30205317"/>
<dbReference type="GeneID" id="30205317"/>
<dbReference type="AlphaFoldDB" id="A0A1B9GED1"/>
<proteinExistence type="predicted"/>
<evidence type="ECO:0000256" key="1">
    <source>
        <dbReference type="SAM" id="MobiDB-lite"/>
    </source>
</evidence>
<keyword evidence="2" id="KW-1133">Transmembrane helix</keyword>
<reference evidence="3" key="3">
    <citation type="submission" date="2014-01" db="EMBL/GenBank/DDBJ databases">
        <title>Evolution of pathogenesis and genome organization in the Tremellales.</title>
        <authorList>
            <person name="Cuomo C."/>
            <person name="Litvintseva A."/>
            <person name="Heitman J."/>
            <person name="Chen Y."/>
            <person name="Sun S."/>
            <person name="Springer D."/>
            <person name="Dromer F."/>
            <person name="Young S."/>
            <person name="Zeng Q."/>
            <person name="Chapman S."/>
            <person name="Gujja S."/>
            <person name="Saif S."/>
            <person name="Birren B."/>
        </authorList>
    </citation>
    <scope>NUCLEOTIDE SEQUENCE</scope>
    <source>
        <strain evidence="3">CBS 10118</strain>
    </source>
</reference>
<keyword evidence="2" id="KW-0812">Transmembrane</keyword>
<dbReference type="OrthoDB" id="2564565at2759"/>
<keyword evidence="2" id="KW-0472">Membrane</keyword>
<feature type="transmembrane region" description="Helical" evidence="2">
    <location>
        <begin position="27"/>
        <end position="53"/>
    </location>
</feature>
<evidence type="ECO:0000313" key="5">
    <source>
        <dbReference type="Proteomes" id="UP000092730"/>
    </source>
</evidence>
<reference evidence="4" key="2">
    <citation type="submission" date="2013-07" db="EMBL/GenBank/DDBJ databases">
        <authorList>
            <consortium name="The Broad Institute Genome Sequencing Platform"/>
            <person name="Cuomo C."/>
            <person name="Litvintseva A."/>
            <person name="Chen Y."/>
            <person name="Heitman J."/>
            <person name="Sun S."/>
            <person name="Springer D."/>
            <person name="Dromer F."/>
            <person name="Young S.K."/>
            <person name="Zeng Q."/>
            <person name="Gargeya S."/>
            <person name="Fitzgerald M."/>
            <person name="Abouelleil A."/>
            <person name="Alvarado L."/>
            <person name="Berlin A.M."/>
            <person name="Chapman S.B."/>
            <person name="Dewar J."/>
            <person name="Goldberg J."/>
            <person name="Griggs A."/>
            <person name="Gujja S."/>
            <person name="Hansen M."/>
            <person name="Howarth C."/>
            <person name="Imamovic A."/>
            <person name="Larimer J."/>
            <person name="McCowan C."/>
            <person name="Murphy C."/>
            <person name="Pearson M."/>
            <person name="Priest M."/>
            <person name="Roberts A."/>
            <person name="Saif S."/>
            <person name="Shea T."/>
            <person name="Sykes S."/>
            <person name="Wortman J."/>
            <person name="Nusbaum C."/>
            <person name="Birren B."/>
        </authorList>
    </citation>
    <scope>NUCLEOTIDE SEQUENCE</scope>
    <source>
        <strain evidence="4">CBS 10118</strain>
    </source>
</reference>
<reference evidence="3" key="1">
    <citation type="submission" date="2013-07" db="EMBL/GenBank/DDBJ databases">
        <title>The Genome Sequence of Cryptococcus bestiolae CBS10118.</title>
        <authorList>
            <consortium name="The Broad Institute Genome Sequencing Platform"/>
            <person name="Cuomo C."/>
            <person name="Litvintseva A."/>
            <person name="Chen Y."/>
            <person name="Heitman J."/>
            <person name="Sun S."/>
            <person name="Springer D."/>
            <person name="Dromer F."/>
            <person name="Young S.K."/>
            <person name="Zeng Q."/>
            <person name="Gargeya S."/>
            <person name="Fitzgerald M."/>
            <person name="Abouelleil A."/>
            <person name="Alvarado L."/>
            <person name="Berlin A.M."/>
            <person name="Chapman S.B."/>
            <person name="Dewar J."/>
            <person name="Goldberg J."/>
            <person name="Griggs A."/>
            <person name="Gujja S."/>
            <person name="Hansen M."/>
            <person name="Howarth C."/>
            <person name="Imamovic A."/>
            <person name="Larimer J."/>
            <person name="McCowan C."/>
            <person name="Murphy C."/>
            <person name="Pearson M."/>
            <person name="Priest M."/>
            <person name="Roberts A."/>
            <person name="Saif S."/>
            <person name="Shea T."/>
            <person name="Sykes S."/>
            <person name="Wortman J."/>
            <person name="Nusbaum C."/>
            <person name="Birren B."/>
        </authorList>
    </citation>
    <scope>NUCLEOTIDE SEQUENCE [LARGE SCALE GENOMIC DNA]</scope>
    <source>
        <strain evidence="3">CBS 10118</strain>
    </source>
</reference>
<dbReference type="EMBL" id="KI894018">
    <property type="protein sequence ID" value="OCF29413.1"/>
    <property type="molecule type" value="Genomic_DNA"/>
</dbReference>
<protein>
    <submittedName>
        <fullName evidence="3">Uncharacterized protein</fullName>
    </submittedName>
</protein>
<dbReference type="RefSeq" id="XP_019050483.1">
    <property type="nucleotide sequence ID" value="XM_019187605.1"/>
</dbReference>
<feature type="region of interest" description="Disordered" evidence="1">
    <location>
        <begin position="235"/>
        <end position="254"/>
    </location>
</feature>
<gene>
    <name evidence="3" type="ORF">I302_00918</name>
    <name evidence="4" type="ORF">I302_102229</name>
</gene>
<feature type="transmembrane region" description="Helical" evidence="2">
    <location>
        <begin position="130"/>
        <end position="149"/>
    </location>
</feature>
<dbReference type="EMBL" id="CP144541">
    <property type="protein sequence ID" value="WVW80251.1"/>
    <property type="molecule type" value="Genomic_DNA"/>
</dbReference>
<evidence type="ECO:0000256" key="2">
    <source>
        <dbReference type="SAM" id="Phobius"/>
    </source>
</evidence>
<sequence length="254" mass="27570">MSELAVLESSKEEGSKGRPVGGWRRKIAFVGIFTLILITFTLQLLSSLSTAIITPLDLIHAELVPGRGDGIPRRISLGGSGGCMWFDDLSGPPTKCITTIHFQPDPEVLSLSEEDTILSAMTTKIGVWRITNYLATGLVGMGKVLFVLSGKYGKLGGITSAILYPATLLTWAALIGDISYLLIVQRNVRTARPRFHAELGLVIWLWVVSTALVSVTACLIVWYFESTRAKRFLPREKQNSGEEGSQGGRGGHVV</sequence>
<feature type="compositionally biased region" description="Gly residues" evidence="1">
    <location>
        <begin position="244"/>
        <end position="254"/>
    </location>
</feature>
<name>A0A1B9GED1_9TREE</name>